<evidence type="ECO:0000256" key="10">
    <source>
        <dbReference type="ARBA" id="ARBA00023310"/>
    </source>
</evidence>
<keyword evidence="17" id="KW-1185">Reference proteome</keyword>
<dbReference type="InterPro" id="IPR001469">
    <property type="entry name" value="ATP_synth_F1_dsu/esu"/>
</dbReference>
<keyword evidence="4 11" id="KW-0813">Transport</keyword>
<name>A0AAP2RK66_9FIRM</name>
<dbReference type="Gene3D" id="1.20.5.440">
    <property type="entry name" value="ATP synthase delta/epsilon subunit, C-terminal domain"/>
    <property type="match status" value="1"/>
</dbReference>
<evidence type="ECO:0000256" key="2">
    <source>
        <dbReference type="ARBA" id="ARBA00004202"/>
    </source>
</evidence>
<organism evidence="16 17">
    <name type="scientific">Lientehia hominis</name>
    <dbReference type="NCBI Taxonomy" id="2897778"/>
    <lineage>
        <taxon>Bacteria</taxon>
        <taxon>Bacillati</taxon>
        <taxon>Bacillota</taxon>
        <taxon>Clostridia</taxon>
        <taxon>Lachnospirales</taxon>
        <taxon>Lachnospiraceae</taxon>
        <taxon>Lientehia</taxon>
    </lineage>
</organism>
<evidence type="ECO:0000259" key="15">
    <source>
        <dbReference type="Pfam" id="PF02823"/>
    </source>
</evidence>
<feature type="domain" description="ATP synthase F1 complex delta/epsilon subunit N-terminal" evidence="15">
    <location>
        <begin position="7"/>
        <end position="86"/>
    </location>
</feature>
<gene>
    <name evidence="11 16" type="primary">atpC</name>
    <name evidence="16" type="ORF">LQE92_11085</name>
</gene>
<feature type="coiled-coil region" evidence="13">
    <location>
        <begin position="94"/>
        <end position="121"/>
    </location>
</feature>
<evidence type="ECO:0000256" key="6">
    <source>
        <dbReference type="ARBA" id="ARBA00022781"/>
    </source>
</evidence>
<dbReference type="InterPro" id="IPR036794">
    <property type="entry name" value="ATP_F1_dsu/esu_C_sf"/>
</dbReference>
<evidence type="ECO:0000313" key="17">
    <source>
        <dbReference type="Proteomes" id="UP001299265"/>
    </source>
</evidence>
<dbReference type="InterPro" id="IPR020547">
    <property type="entry name" value="ATP_synth_F1_esu_C"/>
</dbReference>
<keyword evidence="13" id="KW-0175">Coiled coil</keyword>
<reference evidence="16 17" key="1">
    <citation type="submission" date="2021-11" db="EMBL/GenBank/DDBJ databases">
        <title>Lacrimispora sp. nov. NSJ-141 isolated from human feces.</title>
        <authorList>
            <person name="Abdugheni R."/>
        </authorList>
    </citation>
    <scope>NUCLEOTIDE SEQUENCE [LARGE SCALE GENOMIC DNA]</scope>
    <source>
        <strain evidence="16 17">NSJ-141</strain>
    </source>
</reference>
<evidence type="ECO:0000256" key="4">
    <source>
        <dbReference type="ARBA" id="ARBA00022448"/>
    </source>
</evidence>
<comment type="subcellular location">
    <subcellularLocation>
        <location evidence="2 11">Cell membrane</location>
        <topology evidence="2 11">Peripheral membrane protein</topology>
    </subcellularLocation>
</comment>
<dbReference type="RefSeq" id="WP_231063026.1">
    <property type="nucleotide sequence ID" value="NZ_JAJNOR010000006.1"/>
</dbReference>
<dbReference type="GO" id="GO:0045259">
    <property type="term" value="C:proton-transporting ATP synthase complex"/>
    <property type="evidence" value="ECO:0007669"/>
    <property type="project" value="UniProtKB-KW"/>
</dbReference>
<keyword evidence="9 11" id="KW-0139">CF(1)</keyword>
<dbReference type="GO" id="GO:0005886">
    <property type="term" value="C:plasma membrane"/>
    <property type="evidence" value="ECO:0007669"/>
    <property type="project" value="UniProtKB-SubCell"/>
</dbReference>
<dbReference type="Gene3D" id="2.60.15.10">
    <property type="entry name" value="F0F1 ATP synthase delta/epsilon subunit, N-terminal"/>
    <property type="match status" value="1"/>
</dbReference>
<evidence type="ECO:0000256" key="1">
    <source>
        <dbReference type="ARBA" id="ARBA00003543"/>
    </source>
</evidence>
<accession>A0AAP2RK66</accession>
<keyword evidence="5 11" id="KW-1003">Cell membrane</keyword>
<evidence type="ECO:0000256" key="9">
    <source>
        <dbReference type="ARBA" id="ARBA00023196"/>
    </source>
</evidence>
<comment type="similarity">
    <text evidence="3 11 12">Belongs to the ATPase epsilon chain family.</text>
</comment>
<evidence type="ECO:0000256" key="3">
    <source>
        <dbReference type="ARBA" id="ARBA00005712"/>
    </source>
</evidence>
<evidence type="ECO:0000256" key="11">
    <source>
        <dbReference type="HAMAP-Rule" id="MF_00530"/>
    </source>
</evidence>
<dbReference type="InterPro" id="IPR036771">
    <property type="entry name" value="ATPsynth_dsu/esu_N"/>
</dbReference>
<proteinExistence type="inferred from homology"/>
<comment type="caution">
    <text evidence="16">The sequence shown here is derived from an EMBL/GenBank/DDBJ whole genome shotgun (WGS) entry which is preliminary data.</text>
</comment>
<keyword evidence="8 11" id="KW-0472">Membrane</keyword>
<dbReference type="FunFam" id="1.20.5.440:FF:000001">
    <property type="entry name" value="ATP synthase epsilon chain"/>
    <property type="match status" value="1"/>
</dbReference>
<evidence type="ECO:0000256" key="12">
    <source>
        <dbReference type="RuleBase" id="RU003656"/>
    </source>
</evidence>
<feature type="domain" description="ATP synthase epsilon subunit C-terminal" evidence="14">
    <location>
        <begin position="90"/>
        <end position="135"/>
    </location>
</feature>
<evidence type="ECO:0000256" key="5">
    <source>
        <dbReference type="ARBA" id="ARBA00022475"/>
    </source>
</evidence>
<dbReference type="PANTHER" id="PTHR13822">
    <property type="entry name" value="ATP SYNTHASE DELTA/EPSILON CHAIN"/>
    <property type="match status" value="1"/>
</dbReference>
<dbReference type="CDD" id="cd12152">
    <property type="entry name" value="F1-ATPase_delta"/>
    <property type="match status" value="1"/>
</dbReference>
<dbReference type="NCBIfam" id="TIGR01216">
    <property type="entry name" value="ATP_synt_epsi"/>
    <property type="match status" value="1"/>
</dbReference>
<evidence type="ECO:0000256" key="7">
    <source>
        <dbReference type="ARBA" id="ARBA00023065"/>
    </source>
</evidence>
<evidence type="ECO:0000256" key="8">
    <source>
        <dbReference type="ARBA" id="ARBA00023136"/>
    </source>
</evidence>
<keyword evidence="7 11" id="KW-0406">Ion transport</keyword>
<evidence type="ECO:0000259" key="14">
    <source>
        <dbReference type="Pfam" id="PF00401"/>
    </source>
</evidence>
<dbReference type="SUPFAM" id="SSF46604">
    <property type="entry name" value="Epsilon subunit of F1F0-ATP synthase C-terminal domain"/>
    <property type="match status" value="1"/>
</dbReference>
<dbReference type="Pfam" id="PF02823">
    <property type="entry name" value="ATP-synt_DE_N"/>
    <property type="match status" value="1"/>
</dbReference>
<dbReference type="HAMAP" id="MF_00530">
    <property type="entry name" value="ATP_synth_epsil_bac"/>
    <property type="match status" value="1"/>
</dbReference>
<evidence type="ECO:0000313" key="16">
    <source>
        <dbReference type="EMBL" id="MCD2493161.1"/>
    </source>
</evidence>
<dbReference type="Pfam" id="PF00401">
    <property type="entry name" value="ATP-synt_DE"/>
    <property type="match status" value="1"/>
</dbReference>
<dbReference type="InterPro" id="IPR020546">
    <property type="entry name" value="ATP_synth_F1_dsu/esu_N"/>
</dbReference>
<dbReference type="PANTHER" id="PTHR13822:SF10">
    <property type="entry name" value="ATP SYNTHASE EPSILON CHAIN, CHLOROPLASTIC"/>
    <property type="match status" value="1"/>
</dbReference>
<dbReference type="GO" id="GO:0046933">
    <property type="term" value="F:proton-transporting ATP synthase activity, rotational mechanism"/>
    <property type="evidence" value="ECO:0007669"/>
    <property type="project" value="UniProtKB-UniRule"/>
</dbReference>
<evidence type="ECO:0000256" key="13">
    <source>
        <dbReference type="SAM" id="Coils"/>
    </source>
</evidence>
<comment type="subunit">
    <text evidence="11 12">F-type ATPases have 2 components, CF(1) - the catalytic core - and CF(0) - the membrane proton channel. CF(1) has five subunits: alpha(3), beta(3), gamma(1), delta(1), epsilon(1). CF(0) has three main subunits: a, b and c.</text>
</comment>
<dbReference type="GO" id="GO:0005524">
    <property type="term" value="F:ATP binding"/>
    <property type="evidence" value="ECO:0007669"/>
    <property type="project" value="UniProtKB-UniRule"/>
</dbReference>
<keyword evidence="10 11" id="KW-0066">ATP synthesis</keyword>
<sequence length="135" mass="15140">MADEKLFDLRVITPDRVFYEDKVEMVEMNTKEGAIGVYKKHVPTTCILSPGILIIHRPGGEKKKAALHGGFAEILKDKVTVLAEAAEWPEEIDLERAKKAKERAEERIQSKGGEMDVIRAEMALRRALARINAAK</sequence>
<dbReference type="AlphaFoldDB" id="A0AAP2RK66"/>
<dbReference type="SUPFAM" id="SSF51344">
    <property type="entry name" value="Epsilon subunit of F1F0-ATP synthase N-terminal domain"/>
    <property type="match status" value="1"/>
</dbReference>
<keyword evidence="6 11" id="KW-0375">Hydrogen ion transport</keyword>
<dbReference type="Proteomes" id="UP001299265">
    <property type="component" value="Unassembled WGS sequence"/>
</dbReference>
<protein>
    <recommendedName>
        <fullName evidence="11">ATP synthase epsilon chain</fullName>
    </recommendedName>
    <alternativeName>
        <fullName evidence="11">ATP synthase F1 sector epsilon subunit</fullName>
    </alternativeName>
    <alternativeName>
        <fullName evidence="11">F-ATPase epsilon subunit</fullName>
    </alternativeName>
</protein>
<dbReference type="EMBL" id="JAJNOR010000006">
    <property type="protein sequence ID" value="MCD2493161.1"/>
    <property type="molecule type" value="Genomic_DNA"/>
</dbReference>
<comment type="function">
    <text evidence="1 11">Produces ATP from ADP in the presence of a proton gradient across the membrane.</text>
</comment>